<keyword evidence="1" id="KW-0812">Transmembrane</keyword>
<feature type="chain" id="PRO_5042873940" evidence="2">
    <location>
        <begin position="21"/>
        <end position="500"/>
    </location>
</feature>
<dbReference type="PANTHER" id="PTHR20997:SF2">
    <property type="entry name" value="EG:BACR42I17.2 PROTEIN-RELATED"/>
    <property type="match status" value="1"/>
</dbReference>
<dbReference type="Pfam" id="PF07165">
    <property type="entry name" value="DUF1397"/>
    <property type="match status" value="2"/>
</dbReference>
<keyword evidence="4" id="KW-1185">Reference proteome</keyword>
<comment type="caution">
    <text evidence="3">The sequence shown here is derived from an EMBL/GenBank/DDBJ whole genome shotgun (WGS) entry which is preliminary data.</text>
</comment>
<evidence type="ECO:0000256" key="2">
    <source>
        <dbReference type="SAM" id="SignalP"/>
    </source>
</evidence>
<keyword evidence="1" id="KW-1133">Transmembrane helix</keyword>
<name>A0AAN7PRR5_9COLE</name>
<sequence>MYKIGLIYIAVILFADSTLCQQPELPPEFNDIQNKLNEIPGLGNNAPTIEEIIEAAQKKCEENGGKEAFDRLMVAKDEIQECFQSNFNLTHIEGELNEKRKNGSMDEVFAKYCKKRPIIEACLKNLTNAVEPCLEESEKSSVKLLVSITENFIDFGCYKDGDRLAMFLAEGGLECVKNKSAELESCANKTLSHRIPANFALTSVPLLVFNNDGCQDYFNLQSCVVSTLEGCSDHTSANLVDAMFKFIRRSTPCKDYKQPSSTLGRSNRRVIRDTTNNPELSALLQAYDKLKQKYEPHCLQNGGSKARNEFQEGLVQVEKCQKTVQTNFMRKLEEVRGFAYDYMCKDFRYGLRGCLSNLTTKMEACSSRAEKYVPKFGLEIYDSLFNYQCKDEARALKMVLGEQDYCMKTILSSTDVCIGKTKHIRDYSKEAVVTKSELCSDLKLLKNCFVDMASQKCPGNTNINDLVKGFTDSIYAPCSSCNLTISLLLTLILILLTKVF</sequence>
<dbReference type="Proteomes" id="UP001353858">
    <property type="component" value="Unassembled WGS sequence"/>
</dbReference>
<evidence type="ECO:0000256" key="1">
    <source>
        <dbReference type="SAM" id="Phobius"/>
    </source>
</evidence>
<keyword evidence="2" id="KW-0732">Signal</keyword>
<protein>
    <submittedName>
        <fullName evidence="3">Uncharacterized protein</fullName>
    </submittedName>
</protein>
<organism evidence="3 4">
    <name type="scientific">Aquatica leii</name>
    <dbReference type="NCBI Taxonomy" id="1421715"/>
    <lineage>
        <taxon>Eukaryota</taxon>
        <taxon>Metazoa</taxon>
        <taxon>Ecdysozoa</taxon>
        <taxon>Arthropoda</taxon>
        <taxon>Hexapoda</taxon>
        <taxon>Insecta</taxon>
        <taxon>Pterygota</taxon>
        <taxon>Neoptera</taxon>
        <taxon>Endopterygota</taxon>
        <taxon>Coleoptera</taxon>
        <taxon>Polyphaga</taxon>
        <taxon>Elateriformia</taxon>
        <taxon>Elateroidea</taxon>
        <taxon>Lampyridae</taxon>
        <taxon>Luciolinae</taxon>
        <taxon>Aquatica</taxon>
    </lineage>
</organism>
<dbReference type="InterPro" id="IPR009832">
    <property type="entry name" value="DUF1397"/>
</dbReference>
<dbReference type="PANTHER" id="PTHR20997">
    <property type="entry name" value="EG:BACR42I17.2 PROTEIN-RELATED"/>
    <property type="match status" value="1"/>
</dbReference>
<proteinExistence type="predicted"/>
<accession>A0AAN7PRR5</accession>
<evidence type="ECO:0000313" key="3">
    <source>
        <dbReference type="EMBL" id="KAK4875014.1"/>
    </source>
</evidence>
<feature type="signal peptide" evidence="2">
    <location>
        <begin position="1"/>
        <end position="20"/>
    </location>
</feature>
<feature type="transmembrane region" description="Helical" evidence="1">
    <location>
        <begin position="474"/>
        <end position="496"/>
    </location>
</feature>
<gene>
    <name evidence="3" type="ORF">RN001_011436</name>
</gene>
<keyword evidence="1" id="KW-0472">Membrane</keyword>
<dbReference type="AlphaFoldDB" id="A0AAN7PRR5"/>
<reference evidence="4" key="1">
    <citation type="submission" date="2023-01" db="EMBL/GenBank/DDBJ databases">
        <title>Key to firefly adult light organ development and bioluminescence: homeobox transcription factors regulate luciferase expression and transportation to peroxisome.</title>
        <authorList>
            <person name="Fu X."/>
        </authorList>
    </citation>
    <scope>NUCLEOTIDE SEQUENCE [LARGE SCALE GENOMIC DNA]</scope>
</reference>
<evidence type="ECO:0000313" key="4">
    <source>
        <dbReference type="Proteomes" id="UP001353858"/>
    </source>
</evidence>
<dbReference type="EMBL" id="JARPUR010000005">
    <property type="protein sequence ID" value="KAK4875014.1"/>
    <property type="molecule type" value="Genomic_DNA"/>
</dbReference>